<accession>A0AAD4BFC9</accession>
<evidence type="ECO:0000313" key="2">
    <source>
        <dbReference type="EMBL" id="KAF8425829.1"/>
    </source>
</evidence>
<sequence length="501" mass="55212">MEPDGAEPASGPKQRLKTILQILRDGRMSVLDFLLQILRSDKADFVKHREQFFSNPSGKVIKLLDLIFRDKKGRMVPIPWMEQHATDLVIEKVVKETDGVKKALVWTTKSAAPDGLLTWDIGGAIGPLVTNQAPALGPVLQAAAKTKRARDKNKIKTSTAACSAIVTQLAKERSQHALYFAIPFALFFWTNGAPRQTIEALHKCGLGISFSSLTVLLHQLAGESLQRAARVISGPHALCWDNINIKTSIFAEQRGSAPGKSAVWNARARAKQATGLTFNDGARPTSDQRKAFHSQIRVHIINILLKFSKSFEEFERPDDPRLVHSDRRKMPDGHCTKQYPLRTSTIDESSTSGNVAATSGVYINQLKVNSEDIFNRAVPSTNDQSTNARIRAAKALRTKGTNPFTRIQFLQLGFGLLRLCMNLIWALLRAASTDYHAPLTALFQILDGAILNAWRIECGCPSLAAFASSNPSADDLVRIDDQAVQNHVSLPDQKPTKATRV</sequence>
<evidence type="ECO:0000259" key="1">
    <source>
        <dbReference type="Pfam" id="PF20231"/>
    </source>
</evidence>
<reference evidence="2" key="1">
    <citation type="submission" date="2019-10" db="EMBL/GenBank/DDBJ databases">
        <authorList>
            <consortium name="DOE Joint Genome Institute"/>
            <person name="Kuo A."/>
            <person name="Miyauchi S."/>
            <person name="Kiss E."/>
            <person name="Drula E."/>
            <person name="Kohler A."/>
            <person name="Sanchez-Garcia M."/>
            <person name="Andreopoulos B."/>
            <person name="Barry K.W."/>
            <person name="Bonito G."/>
            <person name="Buee M."/>
            <person name="Carver A."/>
            <person name="Chen C."/>
            <person name="Cichocki N."/>
            <person name="Clum A."/>
            <person name="Culley D."/>
            <person name="Crous P.W."/>
            <person name="Fauchery L."/>
            <person name="Girlanda M."/>
            <person name="Hayes R."/>
            <person name="Keri Z."/>
            <person name="LaButti K."/>
            <person name="Lipzen A."/>
            <person name="Lombard V."/>
            <person name="Magnuson J."/>
            <person name="Maillard F."/>
            <person name="Morin E."/>
            <person name="Murat C."/>
            <person name="Nolan M."/>
            <person name="Ohm R."/>
            <person name="Pangilinan J."/>
            <person name="Pereira M."/>
            <person name="Perotto S."/>
            <person name="Peter M."/>
            <person name="Riley R."/>
            <person name="Sitrit Y."/>
            <person name="Stielow B."/>
            <person name="Szollosi G."/>
            <person name="Zifcakova L."/>
            <person name="Stursova M."/>
            <person name="Spatafora J.W."/>
            <person name="Tedersoo L."/>
            <person name="Vaario L.-M."/>
            <person name="Yamada A."/>
            <person name="Yan M."/>
            <person name="Wang P."/>
            <person name="Xu J."/>
            <person name="Bruns T."/>
            <person name="Baldrian P."/>
            <person name="Vilgalys R."/>
            <person name="Henrissat B."/>
            <person name="Grigoriev I.V."/>
            <person name="Hibbett D."/>
            <person name="Nagy L.G."/>
            <person name="Martin F.M."/>
        </authorList>
    </citation>
    <scope>NUCLEOTIDE SEQUENCE</scope>
    <source>
        <strain evidence="2">BED1</strain>
    </source>
</reference>
<organism evidence="2 3">
    <name type="scientific">Boletus edulis BED1</name>
    <dbReference type="NCBI Taxonomy" id="1328754"/>
    <lineage>
        <taxon>Eukaryota</taxon>
        <taxon>Fungi</taxon>
        <taxon>Dikarya</taxon>
        <taxon>Basidiomycota</taxon>
        <taxon>Agaricomycotina</taxon>
        <taxon>Agaricomycetes</taxon>
        <taxon>Agaricomycetidae</taxon>
        <taxon>Boletales</taxon>
        <taxon>Boletineae</taxon>
        <taxon>Boletaceae</taxon>
        <taxon>Boletoideae</taxon>
        <taxon>Boletus</taxon>
    </lineage>
</organism>
<feature type="domain" description="DUF6589" evidence="1">
    <location>
        <begin position="275"/>
        <end position="429"/>
    </location>
</feature>
<protein>
    <recommendedName>
        <fullName evidence="1">DUF6589 domain-containing protein</fullName>
    </recommendedName>
</protein>
<dbReference type="InterPro" id="IPR046496">
    <property type="entry name" value="DUF6589"/>
</dbReference>
<comment type="caution">
    <text evidence="2">The sequence shown here is derived from an EMBL/GenBank/DDBJ whole genome shotgun (WGS) entry which is preliminary data.</text>
</comment>
<dbReference type="EMBL" id="WHUW01000091">
    <property type="protein sequence ID" value="KAF8425829.1"/>
    <property type="molecule type" value="Genomic_DNA"/>
</dbReference>
<dbReference type="AlphaFoldDB" id="A0AAD4BFC9"/>
<name>A0AAD4BFC9_BOLED</name>
<keyword evidence="3" id="KW-1185">Reference proteome</keyword>
<dbReference type="Pfam" id="PF20231">
    <property type="entry name" value="DUF6589"/>
    <property type="match status" value="1"/>
</dbReference>
<dbReference type="Proteomes" id="UP001194468">
    <property type="component" value="Unassembled WGS sequence"/>
</dbReference>
<reference evidence="2" key="2">
    <citation type="journal article" date="2020" name="Nat. Commun.">
        <title>Large-scale genome sequencing of mycorrhizal fungi provides insights into the early evolution of symbiotic traits.</title>
        <authorList>
            <person name="Miyauchi S."/>
            <person name="Kiss E."/>
            <person name="Kuo A."/>
            <person name="Drula E."/>
            <person name="Kohler A."/>
            <person name="Sanchez-Garcia M."/>
            <person name="Morin E."/>
            <person name="Andreopoulos B."/>
            <person name="Barry K.W."/>
            <person name="Bonito G."/>
            <person name="Buee M."/>
            <person name="Carver A."/>
            <person name="Chen C."/>
            <person name="Cichocki N."/>
            <person name="Clum A."/>
            <person name="Culley D."/>
            <person name="Crous P.W."/>
            <person name="Fauchery L."/>
            <person name="Girlanda M."/>
            <person name="Hayes R.D."/>
            <person name="Keri Z."/>
            <person name="LaButti K."/>
            <person name="Lipzen A."/>
            <person name="Lombard V."/>
            <person name="Magnuson J."/>
            <person name="Maillard F."/>
            <person name="Murat C."/>
            <person name="Nolan M."/>
            <person name="Ohm R.A."/>
            <person name="Pangilinan J."/>
            <person name="Pereira M.F."/>
            <person name="Perotto S."/>
            <person name="Peter M."/>
            <person name="Pfister S."/>
            <person name="Riley R."/>
            <person name="Sitrit Y."/>
            <person name="Stielow J.B."/>
            <person name="Szollosi G."/>
            <person name="Zifcakova L."/>
            <person name="Stursova M."/>
            <person name="Spatafora J.W."/>
            <person name="Tedersoo L."/>
            <person name="Vaario L.M."/>
            <person name="Yamada A."/>
            <person name="Yan M."/>
            <person name="Wang P."/>
            <person name="Xu J."/>
            <person name="Bruns T."/>
            <person name="Baldrian P."/>
            <person name="Vilgalys R."/>
            <person name="Dunand C."/>
            <person name="Henrissat B."/>
            <person name="Grigoriev I.V."/>
            <person name="Hibbett D."/>
            <person name="Nagy L.G."/>
            <person name="Martin F.M."/>
        </authorList>
    </citation>
    <scope>NUCLEOTIDE SEQUENCE</scope>
    <source>
        <strain evidence="2">BED1</strain>
    </source>
</reference>
<evidence type="ECO:0000313" key="3">
    <source>
        <dbReference type="Proteomes" id="UP001194468"/>
    </source>
</evidence>
<gene>
    <name evidence="2" type="ORF">L210DRAFT_986551</name>
</gene>
<proteinExistence type="predicted"/>